<dbReference type="OrthoDB" id="5654270at2"/>
<dbReference type="Proteomes" id="UP000281170">
    <property type="component" value="Plasmid 18"/>
</dbReference>
<dbReference type="AlphaFoldDB" id="A0A0W0R4F8"/>
<dbReference type="EMBL" id="LR134427">
    <property type="protein sequence ID" value="VEH85534.1"/>
    <property type="molecule type" value="Genomic_DNA"/>
</dbReference>
<keyword evidence="4" id="KW-1185">Reference proteome</keyword>
<evidence type="ECO:0000313" key="4">
    <source>
        <dbReference type="Proteomes" id="UP000054859"/>
    </source>
</evidence>
<feature type="compositionally biased region" description="Low complexity" evidence="1">
    <location>
        <begin position="61"/>
        <end position="72"/>
    </location>
</feature>
<sequence>MSDLKSKLPDLKELGSMTSKLFKDLKSSVGEIIDDYKKKREQAEVEAKTTEVKTEAKPAEPAKTASTEPTPETAEKKQAQVVEEPPPATQEPPVPPTDVDKEA</sequence>
<evidence type="ECO:0000256" key="1">
    <source>
        <dbReference type="SAM" id="MobiDB-lite"/>
    </source>
</evidence>
<name>A0A0W0R4F8_9GAMM</name>
<dbReference type="STRING" id="45056.Lade_0572"/>
<evidence type="ECO:0000313" key="5">
    <source>
        <dbReference type="Proteomes" id="UP000281170"/>
    </source>
</evidence>
<protein>
    <submittedName>
        <fullName evidence="2">Uncharacterized protein</fullName>
    </submittedName>
</protein>
<gene>
    <name evidence="2" type="ORF">Lade_0572</name>
    <name evidence="3" type="ORF">NCTC12735_01168</name>
</gene>
<organism evidence="2 4">
    <name type="scientific">Legionella adelaidensis</name>
    <dbReference type="NCBI Taxonomy" id="45056"/>
    <lineage>
        <taxon>Bacteria</taxon>
        <taxon>Pseudomonadati</taxon>
        <taxon>Pseudomonadota</taxon>
        <taxon>Gammaproteobacteria</taxon>
        <taxon>Legionellales</taxon>
        <taxon>Legionellaceae</taxon>
        <taxon>Legionella</taxon>
    </lineage>
</organism>
<feature type="compositionally biased region" description="Basic and acidic residues" evidence="1">
    <location>
        <begin position="34"/>
        <end position="60"/>
    </location>
</feature>
<reference evidence="3 5" key="2">
    <citation type="submission" date="2018-12" db="EMBL/GenBank/DDBJ databases">
        <authorList>
            <consortium name="Pathogen Informatics"/>
        </authorList>
    </citation>
    <scope>NUCLEOTIDE SEQUENCE [LARGE SCALE GENOMIC DNA]</scope>
    <source>
        <strain evidence="3 5">NCTC12735</strain>
        <plasmid evidence="5">18</plasmid>
    </source>
</reference>
<evidence type="ECO:0000313" key="2">
    <source>
        <dbReference type="EMBL" id="KTC65914.1"/>
    </source>
</evidence>
<dbReference type="KEGG" id="ladl:NCTC12735_01168"/>
<evidence type="ECO:0000313" key="3">
    <source>
        <dbReference type="EMBL" id="VEH85534.1"/>
    </source>
</evidence>
<dbReference type="PATRIC" id="fig|45056.6.peg.592"/>
<accession>A0A0W0R4F8</accession>
<reference evidence="2 4" key="1">
    <citation type="submission" date="2015-11" db="EMBL/GenBank/DDBJ databases">
        <title>Identification of large and diverse effector repertoires of 38 Legionella species.</title>
        <authorList>
            <person name="Burstein D."/>
            <person name="Amaro F."/>
            <person name="Zusman T."/>
            <person name="Lifshitz Z."/>
            <person name="Cohen O."/>
            <person name="Gilbert J.A."/>
            <person name="Pupko T."/>
            <person name="Shuman H.A."/>
            <person name="Segal G."/>
        </authorList>
    </citation>
    <scope>NUCLEOTIDE SEQUENCE [LARGE SCALE GENOMIC DNA]</scope>
    <source>
        <strain evidence="2 4">1762-AUS-E</strain>
    </source>
</reference>
<feature type="compositionally biased region" description="Basic and acidic residues" evidence="1">
    <location>
        <begin position="1"/>
        <end position="13"/>
    </location>
</feature>
<dbReference type="EMBL" id="LNKA01000001">
    <property type="protein sequence ID" value="KTC65914.1"/>
    <property type="molecule type" value="Genomic_DNA"/>
</dbReference>
<keyword evidence="3" id="KW-0614">Plasmid</keyword>
<geneLocation type="plasmid" evidence="3 5">
    <name>18</name>
</geneLocation>
<feature type="compositionally biased region" description="Pro residues" evidence="1">
    <location>
        <begin position="84"/>
        <end position="96"/>
    </location>
</feature>
<dbReference type="RefSeq" id="WP_058461637.1">
    <property type="nucleotide sequence ID" value="NZ_CAAAHS010000004.1"/>
</dbReference>
<proteinExistence type="predicted"/>
<dbReference type="Proteomes" id="UP000054859">
    <property type="component" value="Unassembled WGS sequence"/>
</dbReference>
<feature type="region of interest" description="Disordered" evidence="1">
    <location>
        <begin position="1"/>
        <end position="103"/>
    </location>
</feature>